<organism evidence="1 2">
    <name type="scientific">[Pantoea] beijingensis</name>
    <dbReference type="NCBI Taxonomy" id="1324864"/>
    <lineage>
        <taxon>Bacteria</taxon>
        <taxon>Pseudomonadati</taxon>
        <taxon>Pseudomonadota</taxon>
        <taxon>Gammaproteobacteria</taxon>
        <taxon>Enterobacterales</taxon>
        <taxon>Erwiniaceae</taxon>
        <taxon>Erwinia</taxon>
    </lineage>
</organism>
<comment type="caution">
    <text evidence="1">The sequence shown here is derived from an EMBL/GenBank/DDBJ whole genome shotgun (WGS) entry which is preliminary data.</text>
</comment>
<evidence type="ECO:0000313" key="1">
    <source>
        <dbReference type="EMBL" id="RWR03126.1"/>
    </source>
</evidence>
<protein>
    <submittedName>
        <fullName evidence="1">Uncharacterized protein</fullName>
    </submittedName>
</protein>
<evidence type="ECO:0000313" key="2">
    <source>
        <dbReference type="Proteomes" id="UP000288794"/>
    </source>
</evidence>
<proteinExistence type="predicted"/>
<keyword evidence="2" id="KW-1185">Reference proteome</keyword>
<dbReference type="EMBL" id="JMEE01000004">
    <property type="protein sequence ID" value="RWR03126.1"/>
    <property type="molecule type" value="Genomic_DNA"/>
</dbReference>
<dbReference type="RefSeq" id="WP_128175752.1">
    <property type="nucleotide sequence ID" value="NZ_CP071409.1"/>
</dbReference>
<gene>
    <name evidence="1" type="ORF">ED28_04840</name>
</gene>
<reference evidence="1 2" key="1">
    <citation type="submission" date="2014-04" db="EMBL/GenBank/DDBJ databases">
        <title>Draft genome sequence of Pantoea beijingensis strain LMG 27579, an emerging pathogen to Pleurotus eryngii with potential industrial application.</title>
        <authorList>
            <person name="Xu F."/>
            <person name="Liu Y."/>
            <person name="Wang S."/>
            <person name="Yin Y."/>
            <person name="Ma Y."/>
            <person name="Zhao S."/>
            <person name="Rong C."/>
        </authorList>
    </citation>
    <scope>NUCLEOTIDE SEQUENCE [LARGE SCALE GENOMIC DNA]</scope>
    <source>
        <strain evidence="1 2">LMG 27579</strain>
    </source>
</reference>
<name>A0A443IGD7_9GAMM</name>
<dbReference type="Proteomes" id="UP000288794">
    <property type="component" value="Unassembled WGS sequence"/>
</dbReference>
<sequence length="73" mass="8130">MPGLDLVYDAMGSVEASLVEADRYAFVVQALSRRCHDFRTVDHFYKFVGAHQAGNLLYQLSLPNTLQAKPLSS</sequence>
<dbReference type="AlphaFoldDB" id="A0A443IGD7"/>
<accession>A0A443IGD7</accession>